<dbReference type="KEGG" id="lrs:PX52LOC_05062"/>
<gene>
    <name evidence="1" type="ORF">PX52LOC_05062</name>
</gene>
<dbReference type="Proteomes" id="UP000324974">
    <property type="component" value="Chromosome"/>
</dbReference>
<dbReference type="SUPFAM" id="SSF52047">
    <property type="entry name" value="RNI-like"/>
    <property type="match status" value="1"/>
</dbReference>
<dbReference type="NCBIfam" id="TIGR02996">
    <property type="entry name" value="rpt_mate_G_obs"/>
    <property type="match status" value="1"/>
</dbReference>
<dbReference type="RefSeq" id="WP_149112588.1">
    <property type="nucleotide sequence ID" value="NZ_CP042425.1"/>
</dbReference>
<proteinExistence type="predicted"/>
<evidence type="ECO:0000313" key="1">
    <source>
        <dbReference type="EMBL" id="QEL18048.1"/>
    </source>
</evidence>
<organism evidence="1 2">
    <name type="scientific">Limnoglobus roseus</name>
    <dbReference type="NCBI Taxonomy" id="2598579"/>
    <lineage>
        <taxon>Bacteria</taxon>
        <taxon>Pseudomonadati</taxon>
        <taxon>Planctomycetota</taxon>
        <taxon>Planctomycetia</taxon>
        <taxon>Gemmatales</taxon>
        <taxon>Gemmataceae</taxon>
        <taxon>Limnoglobus</taxon>
    </lineage>
</organism>
<reference evidence="2" key="1">
    <citation type="submission" date="2019-08" db="EMBL/GenBank/DDBJ databases">
        <title>Limnoglobus roseus gen. nov., sp. nov., a novel freshwater planctomycete with a giant genome from the family Gemmataceae.</title>
        <authorList>
            <person name="Kulichevskaya I.S."/>
            <person name="Naumoff D.G."/>
            <person name="Miroshnikov K."/>
            <person name="Ivanova A."/>
            <person name="Philippov D.A."/>
            <person name="Hakobyan A."/>
            <person name="Rijpstra I.C."/>
            <person name="Sinninghe Damste J.S."/>
            <person name="Liesack W."/>
            <person name="Dedysh S.N."/>
        </authorList>
    </citation>
    <scope>NUCLEOTIDE SEQUENCE [LARGE SCALE GENOMIC DNA]</scope>
    <source>
        <strain evidence="2">PX52</strain>
    </source>
</reference>
<accession>A0A5C1AMB8</accession>
<dbReference type="InterPro" id="IPR032675">
    <property type="entry name" value="LRR_dom_sf"/>
</dbReference>
<dbReference type="PROSITE" id="PS51450">
    <property type="entry name" value="LRR"/>
    <property type="match status" value="1"/>
</dbReference>
<evidence type="ECO:0000313" key="2">
    <source>
        <dbReference type="Proteomes" id="UP000324974"/>
    </source>
</evidence>
<dbReference type="AlphaFoldDB" id="A0A5C1AMB8"/>
<dbReference type="Gene3D" id="3.80.10.10">
    <property type="entry name" value="Ribonuclease Inhibitor"/>
    <property type="match status" value="1"/>
</dbReference>
<dbReference type="InterPro" id="IPR014338">
    <property type="entry name" value="CHP02996_rpt-companion-dom"/>
</dbReference>
<dbReference type="InterPro" id="IPR001611">
    <property type="entry name" value="Leu-rich_rpt"/>
</dbReference>
<protein>
    <submittedName>
        <fullName evidence="1">TIGR02996 domain-containing protein</fullName>
    </submittedName>
</protein>
<dbReference type="OrthoDB" id="261413at2"/>
<keyword evidence="2" id="KW-1185">Reference proteome</keyword>
<dbReference type="EMBL" id="CP042425">
    <property type="protein sequence ID" value="QEL18048.1"/>
    <property type="molecule type" value="Genomic_DNA"/>
</dbReference>
<name>A0A5C1AMB8_9BACT</name>
<sequence>MTDHDALLNAIISEPDDDTARLVYADFIEEAGEPERAAFIREQIELARVPDWEPLAVRYRRADLPTQAGDRFRSSLPWADGWNPRFPFRRGFGYAVKTTAVRHLIEFGEQLFASAPLGELHLPGGDMMEYREFAAQPWLPHVRSVRFWLSVTPTEPVRALCASPLSTGVQAIHFEKASSPGMSFLVEGLFQSPLGRQLRELSFRVGDGSQLDLIEAFEAGGPTNLERLAFDNMGLDLLATERFSRSPVLETLRELTFRNMFFSAAQFDLILRSAATGLDALTFRNMGYRPRNRAQLSGLAGLKKFRTLKRLDLTGSYGLRNHLHGVCVKSLRTLRSLGLGGITLDEVFLRQLVQAPCWPNLVELDLSENALTDLAAGHLLTVPRPPELTTLDLRGNPSLPPRVREELHEHFGPAMLFD</sequence>